<keyword evidence="3" id="KW-1185">Reference proteome</keyword>
<evidence type="ECO:0000313" key="3">
    <source>
        <dbReference type="Proteomes" id="UP000198688"/>
    </source>
</evidence>
<protein>
    <submittedName>
        <fullName evidence="2">Uncharacterized damage-inducible protein DinB (Forms a four-helix bundle)</fullName>
    </submittedName>
</protein>
<gene>
    <name evidence="2" type="ORF">SAMN04489716_8538</name>
</gene>
<proteinExistence type="predicted"/>
<dbReference type="Gene3D" id="1.20.120.450">
    <property type="entry name" value="dinb family like domain"/>
    <property type="match status" value="1"/>
</dbReference>
<dbReference type="STRING" id="113562.SAMN04489716_8538"/>
<organism evidence="2 3">
    <name type="scientific">Actinoplanes derwentensis</name>
    <dbReference type="NCBI Taxonomy" id="113562"/>
    <lineage>
        <taxon>Bacteria</taxon>
        <taxon>Bacillati</taxon>
        <taxon>Actinomycetota</taxon>
        <taxon>Actinomycetes</taxon>
        <taxon>Micromonosporales</taxon>
        <taxon>Micromonosporaceae</taxon>
        <taxon>Actinoplanes</taxon>
    </lineage>
</organism>
<sequence length="186" mass="21004">MTSQREVGYNGMWAKPEADPRSDVSPVGELATIREYLSNYRLTLGMKCEDLSPEQLAVRSVPPSTMSLLGLIRHMAAVEHNWFYRTLQGNLNAPRLYWSTEERDLDFDGAVADPNVINDAFTTWREQILTADRWLDSATDLGTMVSMANGEQASVRDILIHMVEEYARHCGHADLLRECIDGRTGQ</sequence>
<dbReference type="SUPFAM" id="SSF109854">
    <property type="entry name" value="DinB/YfiT-like putative metalloenzymes"/>
    <property type="match status" value="1"/>
</dbReference>
<feature type="region of interest" description="Disordered" evidence="1">
    <location>
        <begin position="1"/>
        <end position="21"/>
    </location>
</feature>
<dbReference type="Pfam" id="PF04978">
    <property type="entry name" value="MST"/>
    <property type="match status" value="1"/>
</dbReference>
<reference evidence="2 3" key="1">
    <citation type="submission" date="2016-10" db="EMBL/GenBank/DDBJ databases">
        <authorList>
            <person name="de Groot N.N."/>
        </authorList>
    </citation>
    <scope>NUCLEOTIDE SEQUENCE [LARGE SCALE GENOMIC DNA]</scope>
    <source>
        <strain evidence="2 3">DSM 43941</strain>
    </source>
</reference>
<name>A0A1H2D7W5_9ACTN</name>
<dbReference type="RefSeq" id="WP_197686034.1">
    <property type="nucleotide sequence ID" value="NZ_BOMJ01000090.1"/>
</dbReference>
<dbReference type="AlphaFoldDB" id="A0A1H2D7W5"/>
<dbReference type="InterPro" id="IPR007061">
    <property type="entry name" value="MST-like"/>
</dbReference>
<dbReference type="EMBL" id="LT629758">
    <property type="protein sequence ID" value="SDT78840.1"/>
    <property type="molecule type" value="Genomic_DNA"/>
</dbReference>
<evidence type="ECO:0000313" key="2">
    <source>
        <dbReference type="EMBL" id="SDT78840.1"/>
    </source>
</evidence>
<evidence type="ECO:0000256" key="1">
    <source>
        <dbReference type="SAM" id="MobiDB-lite"/>
    </source>
</evidence>
<dbReference type="InterPro" id="IPR034660">
    <property type="entry name" value="DinB/YfiT-like"/>
</dbReference>
<dbReference type="Proteomes" id="UP000198688">
    <property type="component" value="Chromosome I"/>
</dbReference>
<accession>A0A1H2D7W5</accession>